<dbReference type="InterPro" id="IPR050553">
    <property type="entry name" value="Thioredoxin_ResA/DsbE_sf"/>
</dbReference>
<dbReference type="PANTHER" id="PTHR42852">
    <property type="entry name" value="THIOL:DISULFIDE INTERCHANGE PROTEIN DSBE"/>
    <property type="match status" value="1"/>
</dbReference>
<dbReference type="Gene3D" id="3.40.30.10">
    <property type="entry name" value="Glutaredoxin"/>
    <property type="match status" value="1"/>
</dbReference>
<dbReference type="GO" id="GO:0030313">
    <property type="term" value="C:cell envelope"/>
    <property type="evidence" value="ECO:0007669"/>
    <property type="project" value="UniProtKB-SubCell"/>
</dbReference>
<feature type="signal peptide" evidence="4">
    <location>
        <begin position="1"/>
        <end position="19"/>
    </location>
</feature>
<dbReference type="PROSITE" id="PS51352">
    <property type="entry name" value="THIOREDOXIN_2"/>
    <property type="match status" value="1"/>
</dbReference>
<dbReference type="GO" id="GO:0017004">
    <property type="term" value="P:cytochrome complex assembly"/>
    <property type="evidence" value="ECO:0007669"/>
    <property type="project" value="UniProtKB-KW"/>
</dbReference>
<reference evidence="6" key="2">
    <citation type="submission" date="2021-04" db="EMBL/GenBank/DDBJ databases">
        <authorList>
            <person name="Gilroy R."/>
        </authorList>
    </citation>
    <scope>NUCLEOTIDE SEQUENCE</scope>
    <source>
        <strain evidence="6">ChiHecec2B26-12326</strain>
    </source>
</reference>
<sequence>MRKLLVWSILCVMALAVRAQEDNADIVKLGDRMPAFTITRDNGATISSSSFDGKVILINFFATWCPPCQKELADVQKSLWPKYKDRDDFVLLVVGREHTDADLVKYNERKGFDFPLYPDKNRAIFGAFAKNLIPRSYLVGKDGQVVYVTKGYTAEEFAELMEQIEKALK</sequence>
<accession>A0A9D1XUX2</accession>
<protein>
    <submittedName>
        <fullName evidence="6">TlpA family protein disulfide reductase</fullName>
    </submittedName>
</protein>
<gene>
    <name evidence="6" type="ORF">H9848_07875</name>
</gene>
<name>A0A9D1XUX2_9BACT</name>
<dbReference type="SUPFAM" id="SSF52833">
    <property type="entry name" value="Thioredoxin-like"/>
    <property type="match status" value="1"/>
</dbReference>
<dbReference type="PROSITE" id="PS00194">
    <property type="entry name" value="THIOREDOXIN_1"/>
    <property type="match status" value="1"/>
</dbReference>
<proteinExistence type="predicted"/>
<dbReference type="EMBL" id="DXEN01000059">
    <property type="protein sequence ID" value="HIX86509.1"/>
    <property type="molecule type" value="Genomic_DNA"/>
</dbReference>
<evidence type="ECO:0000313" key="6">
    <source>
        <dbReference type="EMBL" id="HIX86509.1"/>
    </source>
</evidence>
<feature type="chain" id="PRO_5039674875" evidence="4">
    <location>
        <begin position="20"/>
        <end position="169"/>
    </location>
</feature>
<dbReference type="InterPro" id="IPR017937">
    <property type="entry name" value="Thioredoxin_CS"/>
</dbReference>
<dbReference type="PANTHER" id="PTHR42852:SF17">
    <property type="entry name" value="THIOREDOXIN-LIKE PROTEIN HI_1115"/>
    <property type="match status" value="1"/>
</dbReference>
<evidence type="ECO:0000256" key="1">
    <source>
        <dbReference type="ARBA" id="ARBA00004196"/>
    </source>
</evidence>
<comment type="caution">
    <text evidence="6">The sequence shown here is derived from an EMBL/GenBank/DDBJ whole genome shotgun (WGS) entry which is preliminary data.</text>
</comment>
<evidence type="ECO:0000256" key="2">
    <source>
        <dbReference type="ARBA" id="ARBA00022748"/>
    </source>
</evidence>
<evidence type="ECO:0000256" key="4">
    <source>
        <dbReference type="SAM" id="SignalP"/>
    </source>
</evidence>
<dbReference type="GO" id="GO:0016491">
    <property type="term" value="F:oxidoreductase activity"/>
    <property type="evidence" value="ECO:0007669"/>
    <property type="project" value="InterPro"/>
</dbReference>
<dbReference type="InterPro" id="IPR013740">
    <property type="entry name" value="Redoxin"/>
</dbReference>
<reference evidence="6" key="1">
    <citation type="journal article" date="2021" name="PeerJ">
        <title>Extensive microbial diversity within the chicken gut microbiome revealed by metagenomics and culture.</title>
        <authorList>
            <person name="Gilroy R."/>
            <person name="Ravi A."/>
            <person name="Getino M."/>
            <person name="Pursley I."/>
            <person name="Horton D.L."/>
            <person name="Alikhan N.F."/>
            <person name="Baker D."/>
            <person name="Gharbi K."/>
            <person name="Hall N."/>
            <person name="Watson M."/>
            <person name="Adriaenssens E.M."/>
            <person name="Foster-Nyarko E."/>
            <person name="Jarju S."/>
            <person name="Secka A."/>
            <person name="Antonio M."/>
            <person name="Oren A."/>
            <person name="Chaudhuri R.R."/>
            <person name="La Ragione R."/>
            <person name="Hildebrand F."/>
            <person name="Pallen M.J."/>
        </authorList>
    </citation>
    <scope>NUCLEOTIDE SEQUENCE</scope>
    <source>
        <strain evidence="6">ChiHecec2B26-12326</strain>
    </source>
</reference>
<keyword evidence="4" id="KW-0732">Signal</keyword>
<dbReference type="InterPro" id="IPR036249">
    <property type="entry name" value="Thioredoxin-like_sf"/>
</dbReference>
<dbReference type="InterPro" id="IPR013766">
    <property type="entry name" value="Thioredoxin_domain"/>
</dbReference>
<dbReference type="Pfam" id="PF08534">
    <property type="entry name" value="Redoxin"/>
    <property type="match status" value="1"/>
</dbReference>
<keyword evidence="2" id="KW-0201">Cytochrome c-type biogenesis</keyword>
<keyword evidence="3" id="KW-0676">Redox-active center</keyword>
<feature type="domain" description="Thioredoxin" evidence="5">
    <location>
        <begin position="27"/>
        <end position="166"/>
    </location>
</feature>
<evidence type="ECO:0000256" key="3">
    <source>
        <dbReference type="ARBA" id="ARBA00023284"/>
    </source>
</evidence>
<dbReference type="CDD" id="cd02966">
    <property type="entry name" value="TlpA_like_family"/>
    <property type="match status" value="1"/>
</dbReference>
<dbReference type="Proteomes" id="UP000823847">
    <property type="component" value="Unassembled WGS sequence"/>
</dbReference>
<comment type="subcellular location">
    <subcellularLocation>
        <location evidence="1">Cell envelope</location>
    </subcellularLocation>
</comment>
<evidence type="ECO:0000259" key="5">
    <source>
        <dbReference type="PROSITE" id="PS51352"/>
    </source>
</evidence>
<evidence type="ECO:0000313" key="7">
    <source>
        <dbReference type="Proteomes" id="UP000823847"/>
    </source>
</evidence>
<organism evidence="6 7">
    <name type="scientific">Candidatus Parabacteroides intestinigallinarum</name>
    <dbReference type="NCBI Taxonomy" id="2838722"/>
    <lineage>
        <taxon>Bacteria</taxon>
        <taxon>Pseudomonadati</taxon>
        <taxon>Bacteroidota</taxon>
        <taxon>Bacteroidia</taxon>
        <taxon>Bacteroidales</taxon>
        <taxon>Tannerellaceae</taxon>
        <taxon>Parabacteroides</taxon>
    </lineage>
</organism>
<dbReference type="AlphaFoldDB" id="A0A9D1XUX2"/>